<dbReference type="Gene3D" id="2.70.98.10">
    <property type="match status" value="1"/>
</dbReference>
<dbReference type="CDD" id="cd10320">
    <property type="entry name" value="RGL4_N"/>
    <property type="match status" value="1"/>
</dbReference>
<evidence type="ECO:0000313" key="10">
    <source>
        <dbReference type="EMBL" id="KAJ8451741.1"/>
    </source>
</evidence>
<dbReference type="InterPro" id="IPR051850">
    <property type="entry name" value="Polysacch_Lyase_4"/>
</dbReference>
<comment type="catalytic activity">
    <reaction evidence="1">
        <text>Endotype eliminative cleavage of L-alpha-rhamnopyranosyl-(1-&gt;4)-alpha-D-galactopyranosyluronic acid bonds of rhamnogalacturonan I domains in ramified hairy regions of pectin leaving L-rhamnopyranose at the reducing end and 4-deoxy-4,5-unsaturated D-galactopyranosyluronic acid at the non-reducing end.</text>
        <dbReference type="EC" id="4.2.2.23"/>
    </reaction>
</comment>
<evidence type="ECO:0000256" key="3">
    <source>
        <dbReference type="ARBA" id="ARBA00010418"/>
    </source>
</evidence>
<reference evidence="10" key="1">
    <citation type="submission" date="2022-04" db="EMBL/GenBank/DDBJ databases">
        <title>Carnegiea gigantea Genome sequencing and assembly v2.</title>
        <authorList>
            <person name="Copetti D."/>
            <person name="Sanderson M.J."/>
            <person name="Burquez A."/>
            <person name="Wojciechowski M.F."/>
        </authorList>
    </citation>
    <scope>NUCLEOTIDE SEQUENCE</scope>
    <source>
        <strain evidence="10">SGP5-SGP5p</strain>
        <tissue evidence="10">Aerial part</tissue>
    </source>
</reference>
<dbReference type="CDD" id="cd10317">
    <property type="entry name" value="RGL4_C"/>
    <property type="match status" value="1"/>
</dbReference>
<dbReference type="SUPFAM" id="SSF49452">
    <property type="entry name" value="Starch-binding domain-like"/>
    <property type="match status" value="1"/>
</dbReference>
<gene>
    <name evidence="10" type="ORF">Cgig2_007224</name>
</gene>
<dbReference type="AlphaFoldDB" id="A0A9Q1QS91"/>
<dbReference type="EC" id="4.2.2.23" evidence="4"/>
<dbReference type="GO" id="GO:0030246">
    <property type="term" value="F:carbohydrate binding"/>
    <property type="evidence" value="ECO:0007669"/>
    <property type="project" value="InterPro"/>
</dbReference>
<dbReference type="PANTHER" id="PTHR32018:SF6">
    <property type="entry name" value="RHAMNOGALACTURONAN ENDOLYASE"/>
    <property type="match status" value="1"/>
</dbReference>
<feature type="domain" description="Rhamnogalacturonan lyase" evidence="9">
    <location>
        <begin position="320"/>
        <end position="392"/>
    </location>
</feature>
<dbReference type="Gene3D" id="2.60.120.260">
    <property type="entry name" value="Galactose-binding domain-like"/>
    <property type="match status" value="1"/>
</dbReference>
<feature type="domain" description="Rhamnogalacturonan lyase" evidence="8">
    <location>
        <begin position="406"/>
        <end position="595"/>
    </location>
</feature>
<dbReference type="Pfam" id="PF14683">
    <property type="entry name" value="CBM-like"/>
    <property type="match status" value="1"/>
</dbReference>
<dbReference type="PANTHER" id="PTHR32018">
    <property type="entry name" value="RHAMNOGALACTURONATE LYASE FAMILY PROTEIN"/>
    <property type="match status" value="1"/>
</dbReference>
<proteinExistence type="inferred from homology"/>
<evidence type="ECO:0000256" key="5">
    <source>
        <dbReference type="ARBA" id="ARBA00022525"/>
    </source>
</evidence>
<protein>
    <recommendedName>
        <fullName evidence="4">rhamnogalacturonan endolyase</fullName>
        <ecNumber evidence="4">4.2.2.23</ecNumber>
    </recommendedName>
</protein>
<evidence type="ECO:0000259" key="9">
    <source>
        <dbReference type="Pfam" id="PF14686"/>
    </source>
</evidence>
<dbReference type="InterPro" id="IPR029411">
    <property type="entry name" value="RG-lyase_III"/>
</dbReference>
<dbReference type="InterPro" id="IPR029413">
    <property type="entry name" value="RG-lyase_II"/>
</dbReference>
<dbReference type="InterPro" id="IPR008979">
    <property type="entry name" value="Galactose-bd-like_sf"/>
</dbReference>
<evidence type="ECO:0000256" key="4">
    <source>
        <dbReference type="ARBA" id="ARBA00012437"/>
    </source>
</evidence>
<dbReference type="SUPFAM" id="SSF74650">
    <property type="entry name" value="Galactose mutarotase-like"/>
    <property type="match status" value="1"/>
</dbReference>
<comment type="similarity">
    <text evidence="3">Belongs to the polysaccharide lyase 4 family.</text>
</comment>
<dbReference type="InterPro" id="IPR014718">
    <property type="entry name" value="GH-type_carb-bd"/>
</dbReference>
<keyword evidence="6" id="KW-0732">Signal</keyword>
<keyword evidence="11" id="KW-1185">Reference proteome</keyword>
<evidence type="ECO:0000256" key="6">
    <source>
        <dbReference type="ARBA" id="ARBA00022729"/>
    </source>
</evidence>
<dbReference type="Gene3D" id="2.60.40.1120">
    <property type="entry name" value="Carboxypeptidase-like, regulatory domain"/>
    <property type="match status" value="1"/>
</dbReference>
<accession>A0A9Q1QS91</accession>
<dbReference type="Proteomes" id="UP001153076">
    <property type="component" value="Unassembled WGS sequence"/>
</dbReference>
<sequence length="601" mass="68201">MILRLQAMLDNGILQVMFSVPEGFVTRIRYGGLDNLFDNSKKESNRGLIGASFNIIKHNQDYAEISFLCPRSSSVPLQVDKRFVMLRGSSGFYSYAVFKREEGWPALAVSQIRAVYKPRSDKFHYMAISDKIRRIMPMPQDRETGQPLAYKEAVLLTNPTNPALKGEVDDKYQYACEDKDNKVVGWISFDPPIGMWVVTPSDEFRLGGPVKQDLTAHVGPTLLAMFHSTHYAGEDLIMSFQNGEPWTKVFGPHFVHLNSLHGKGDPITLWQKAKDEMVKEVKSWPYDFVLSKDFPKANQRGSILGRLLVNDRFQAPKPADSAWIGLATPGDAGSWQIEMKGYQFWTRADADGRFLIENIHNGTYSLYAWAPGFIGNFKSATNVTINPGKKIDLGDVVYVPPRVGPTLWEIGVPDRSAAEFFVPDPSPNLTNRLFVNDIHDKYRQYGLWHRYTDLYPEHDLIYTVGKSDFRKDWFFAQVLRRRGSTYQPTTWQTVFHINAVTPNANYTLQIALASATQSELQVRINNPDSSKSPLFTTRMIGRDNAIARHGIHGLYWLFSVNIPSSFIRTGDNTISLTQFRNSFAFSGIMYDYLRLEGPPTS</sequence>
<dbReference type="GO" id="GO:0005576">
    <property type="term" value="C:extracellular region"/>
    <property type="evidence" value="ECO:0007669"/>
    <property type="project" value="UniProtKB-SubCell"/>
</dbReference>
<dbReference type="Pfam" id="PF14686">
    <property type="entry name" value="fn3_3"/>
    <property type="match status" value="1"/>
</dbReference>
<name>A0A9Q1QS91_9CARY</name>
<keyword evidence="5" id="KW-0964">Secreted</keyword>
<comment type="caution">
    <text evidence="10">The sequence shown here is derived from an EMBL/GenBank/DDBJ whole genome shotgun (WGS) entry which is preliminary data.</text>
</comment>
<evidence type="ECO:0000256" key="1">
    <source>
        <dbReference type="ARBA" id="ARBA00001324"/>
    </source>
</evidence>
<comment type="subcellular location">
    <subcellularLocation>
        <location evidence="2">Secreted</location>
    </subcellularLocation>
</comment>
<dbReference type="EMBL" id="JAKOGI010000007">
    <property type="protein sequence ID" value="KAJ8451741.1"/>
    <property type="molecule type" value="Genomic_DNA"/>
</dbReference>
<dbReference type="InterPro" id="IPR013784">
    <property type="entry name" value="Carb-bd-like_fold"/>
</dbReference>
<keyword evidence="7" id="KW-0456">Lyase</keyword>
<dbReference type="GO" id="GO:0005975">
    <property type="term" value="P:carbohydrate metabolic process"/>
    <property type="evidence" value="ECO:0007669"/>
    <property type="project" value="InterPro"/>
</dbReference>
<dbReference type="InterPro" id="IPR011013">
    <property type="entry name" value="Gal_mutarotase_sf_dom"/>
</dbReference>
<evidence type="ECO:0000259" key="8">
    <source>
        <dbReference type="Pfam" id="PF14683"/>
    </source>
</evidence>
<evidence type="ECO:0000313" key="11">
    <source>
        <dbReference type="Proteomes" id="UP001153076"/>
    </source>
</evidence>
<evidence type="ECO:0000256" key="2">
    <source>
        <dbReference type="ARBA" id="ARBA00004613"/>
    </source>
</evidence>
<dbReference type="GO" id="GO:0102210">
    <property type="term" value="F:rhamnogalacturonan endolyase activity"/>
    <property type="evidence" value="ECO:0007669"/>
    <property type="project" value="UniProtKB-EC"/>
</dbReference>
<evidence type="ECO:0000256" key="7">
    <source>
        <dbReference type="ARBA" id="ARBA00023239"/>
    </source>
</evidence>
<organism evidence="10 11">
    <name type="scientific">Carnegiea gigantea</name>
    <dbReference type="NCBI Taxonomy" id="171969"/>
    <lineage>
        <taxon>Eukaryota</taxon>
        <taxon>Viridiplantae</taxon>
        <taxon>Streptophyta</taxon>
        <taxon>Embryophyta</taxon>
        <taxon>Tracheophyta</taxon>
        <taxon>Spermatophyta</taxon>
        <taxon>Magnoliopsida</taxon>
        <taxon>eudicotyledons</taxon>
        <taxon>Gunneridae</taxon>
        <taxon>Pentapetalae</taxon>
        <taxon>Caryophyllales</taxon>
        <taxon>Cactineae</taxon>
        <taxon>Cactaceae</taxon>
        <taxon>Cactoideae</taxon>
        <taxon>Echinocereeae</taxon>
        <taxon>Carnegiea</taxon>
    </lineage>
</organism>
<dbReference type="SUPFAM" id="SSF49785">
    <property type="entry name" value="Galactose-binding domain-like"/>
    <property type="match status" value="1"/>
</dbReference>
<dbReference type="OrthoDB" id="2130367at2759"/>
<dbReference type="Pfam" id="PF06045">
    <property type="entry name" value="Rhamnogal_lyase"/>
    <property type="match status" value="2"/>
</dbReference>
<dbReference type="CDD" id="cd10316">
    <property type="entry name" value="RGL4_M"/>
    <property type="match status" value="1"/>
</dbReference>
<dbReference type="InterPro" id="IPR010325">
    <property type="entry name" value="Rhamnogal_lyase"/>
</dbReference>